<accession>A0A8S3W5M2</accession>
<proteinExistence type="predicted"/>
<dbReference type="EMBL" id="CAJQZP010000160">
    <property type="protein sequence ID" value="CAG4941820.1"/>
    <property type="molecule type" value="Genomic_DNA"/>
</dbReference>
<feature type="compositionally biased region" description="Polar residues" evidence="1">
    <location>
        <begin position="60"/>
        <end position="73"/>
    </location>
</feature>
<dbReference type="Proteomes" id="UP000691718">
    <property type="component" value="Unassembled WGS sequence"/>
</dbReference>
<dbReference type="AlphaFoldDB" id="A0A8S3W5M2"/>
<protein>
    <submittedName>
        <fullName evidence="2">(apollo) hypothetical protein</fullName>
    </submittedName>
</protein>
<feature type="region of interest" description="Disordered" evidence="1">
    <location>
        <begin position="1"/>
        <end position="73"/>
    </location>
</feature>
<reference evidence="2" key="1">
    <citation type="submission" date="2021-04" db="EMBL/GenBank/DDBJ databases">
        <authorList>
            <person name="Tunstrom K."/>
        </authorList>
    </citation>
    <scope>NUCLEOTIDE SEQUENCE</scope>
</reference>
<gene>
    <name evidence="2" type="ORF">PAPOLLO_LOCUS2332</name>
</gene>
<sequence length="73" mass="8049">SSLERASIDAINGDDSDLDIDVGNEDSDDDPTFNPEAEGNKDEKYDSSDEDKRSEDIGEASTQNYSQSSQNHY</sequence>
<evidence type="ECO:0000313" key="3">
    <source>
        <dbReference type="Proteomes" id="UP000691718"/>
    </source>
</evidence>
<organism evidence="2 3">
    <name type="scientific">Parnassius apollo</name>
    <name type="common">Apollo butterfly</name>
    <name type="synonym">Papilio apollo</name>
    <dbReference type="NCBI Taxonomy" id="110799"/>
    <lineage>
        <taxon>Eukaryota</taxon>
        <taxon>Metazoa</taxon>
        <taxon>Ecdysozoa</taxon>
        <taxon>Arthropoda</taxon>
        <taxon>Hexapoda</taxon>
        <taxon>Insecta</taxon>
        <taxon>Pterygota</taxon>
        <taxon>Neoptera</taxon>
        <taxon>Endopterygota</taxon>
        <taxon>Lepidoptera</taxon>
        <taxon>Glossata</taxon>
        <taxon>Ditrysia</taxon>
        <taxon>Papilionoidea</taxon>
        <taxon>Papilionidae</taxon>
        <taxon>Parnassiinae</taxon>
        <taxon>Parnassini</taxon>
        <taxon>Parnassius</taxon>
        <taxon>Parnassius</taxon>
    </lineage>
</organism>
<comment type="caution">
    <text evidence="2">The sequence shown here is derived from an EMBL/GenBank/DDBJ whole genome shotgun (WGS) entry which is preliminary data.</text>
</comment>
<feature type="compositionally biased region" description="Basic and acidic residues" evidence="1">
    <location>
        <begin position="38"/>
        <end position="56"/>
    </location>
</feature>
<feature type="non-terminal residue" evidence="2">
    <location>
        <position position="1"/>
    </location>
</feature>
<feature type="compositionally biased region" description="Acidic residues" evidence="1">
    <location>
        <begin position="12"/>
        <end position="31"/>
    </location>
</feature>
<evidence type="ECO:0000313" key="2">
    <source>
        <dbReference type="EMBL" id="CAG4941820.1"/>
    </source>
</evidence>
<keyword evidence="3" id="KW-1185">Reference proteome</keyword>
<evidence type="ECO:0000256" key="1">
    <source>
        <dbReference type="SAM" id="MobiDB-lite"/>
    </source>
</evidence>
<name>A0A8S3W5M2_PARAO</name>